<dbReference type="InterPro" id="IPR050776">
    <property type="entry name" value="Ank_Repeat/CDKN_Inhibitor"/>
</dbReference>
<dbReference type="AlphaFoldDB" id="A0A9D4V925"/>
<comment type="caution">
    <text evidence="5">The sequence shown here is derived from an EMBL/GenBank/DDBJ whole genome shotgun (WGS) entry which is preliminary data.</text>
</comment>
<gene>
    <name evidence="5" type="ORF">GOP47_0001626</name>
</gene>
<feature type="region of interest" description="Disordered" evidence="4">
    <location>
        <begin position="1"/>
        <end position="24"/>
    </location>
</feature>
<evidence type="ECO:0000313" key="6">
    <source>
        <dbReference type="Proteomes" id="UP000886520"/>
    </source>
</evidence>
<dbReference type="SUPFAM" id="SSF48403">
    <property type="entry name" value="Ankyrin repeat"/>
    <property type="match status" value="1"/>
</dbReference>
<dbReference type="SMART" id="SM00248">
    <property type="entry name" value="ANK"/>
    <property type="match status" value="3"/>
</dbReference>
<keyword evidence="6" id="KW-1185">Reference proteome</keyword>
<dbReference type="GO" id="GO:0005634">
    <property type="term" value="C:nucleus"/>
    <property type="evidence" value="ECO:0007669"/>
    <property type="project" value="TreeGrafter"/>
</dbReference>
<proteinExistence type="predicted"/>
<feature type="compositionally biased region" description="Basic and acidic residues" evidence="4">
    <location>
        <begin position="10"/>
        <end position="20"/>
    </location>
</feature>
<name>A0A9D4V925_ADICA</name>
<reference evidence="5" key="1">
    <citation type="submission" date="2021-01" db="EMBL/GenBank/DDBJ databases">
        <title>Adiantum capillus-veneris genome.</title>
        <authorList>
            <person name="Fang Y."/>
            <person name="Liao Q."/>
        </authorList>
    </citation>
    <scope>NUCLEOTIDE SEQUENCE</scope>
    <source>
        <strain evidence="5">H3</strain>
        <tissue evidence="5">Leaf</tissue>
    </source>
</reference>
<protein>
    <submittedName>
        <fullName evidence="5">Uncharacterized protein</fullName>
    </submittedName>
</protein>
<dbReference type="PRINTS" id="PR01415">
    <property type="entry name" value="ANKYRIN"/>
</dbReference>
<feature type="repeat" description="ANK" evidence="3">
    <location>
        <begin position="144"/>
        <end position="178"/>
    </location>
</feature>
<evidence type="ECO:0000256" key="1">
    <source>
        <dbReference type="ARBA" id="ARBA00022737"/>
    </source>
</evidence>
<dbReference type="InterPro" id="IPR036770">
    <property type="entry name" value="Ankyrin_rpt-contain_sf"/>
</dbReference>
<accession>A0A9D4V925</accession>
<dbReference type="Proteomes" id="UP000886520">
    <property type="component" value="Chromosome 2"/>
</dbReference>
<dbReference type="PROSITE" id="PS50297">
    <property type="entry name" value="ANK_REP_REGION"/>
    <property type="match status" value="1"/>
</dbReference>
<evidence type="ECO:0000256" key="4">
    <source>
        <dbReference type="SAM" id="MobiDB-lite"/>
    </source>
</evidence>
<dbReference type="PROSITE" id="PS50088">
    <property type="entry name" value="ANK_REPEAT"/>
    <property type="match status" value="3"/>
</dbReference>
<dbReference type="OrthoDB" id="1896366at2759"/>
<dbReference type="Pfam" id="PF12796">
    <property type="entry name" value="Ank_2"/>
    <property type="match status" value="1"/>
</dbReference>
<organism evidence="5 6">
    <name type="scientific">Adiantum capillus-veneris</name>
    <name type="common">Maidenhair fern</name>
    <dbReference type="NCBI Taxonomy" id="13818"/>
    <lineage>
        <taxon>Eukaryota</taxon>
        <taxon>Viridiplantae</taxon>
        <taxon>Streptophyta</taxon>
        <taxon>Embryophyta</taxon>
        <taxon>Tracheophyta</taxon>
        <taxon>Polypodiopsida</taxon>
        <taxon>Polypodiidae</taxon>
        <taxon>Polypodiales</taxon>
        <taxon>Pteridineae</taxon>
        <taxon>Pteridaceae</taxon>
        <taxon>Vittarioideae</taxon>
        <taxon>Adiantum</taxon>
    </lineage>
</organism>
<dbReference type="PANTHER" id="PTHR24201:SF2">
    <property type="entry name" value="ANKYRIN REPEAT DOMAIN-CONTAINING PROTEIN 42"/>
    <property type="match status" value="1"/>
</dbReference>
<evidence type="ECO:0000313" key="5">
    <source>
        <dbReference type="EMBL" id="KAI5081883.1"/>
    </source>
</evidence>
<dbReference type="EMBL" id="JABFUD020000003">
    <property type="protein sequence ID" value="KAI5081883.1"/>
    <property type="molecule type" value="Genomic_DNA"/>
</dbReference>
<dbReference type="PANTHER" id="PTHR24201">
    <property type="entry name" value="ANK_REP_REGION DOMAIN-CONTAINING PROTEIN"/>
    <property type="match status" value="1"/>
</dbReference>
<evidence type="ECO:0000256" key="2">
    <source>
        <dbReference type="ARBA" id="ARBA00023043"/>
    </source>
</evidence>
<feature type="repeat" description="ANK" evidence="3">
    <location>
        <begin position="77"/>
        <end position="109"/>
    </location>
</feature>
<dbReference type="Pfam" id="PF13637">
    <property type="entry name" value="Ank_4"/>
    <property type="match status" value="1"/>
</dbReference>
<sequence>MPKSEAAKSSADKNDADEGKNSNLTASASNRHFAIYDVKGAKPQIRNIFDACERGDHRAIMSFAKDKDFDIDAKDRFGRTALIWASDCGHLHICESLIRLNANINTTDSHTGRSAIHWAARTGSLPIVRLLVQYGANINKEDKYGLTPLYLAKSRGPDGEEVFQYLLAEGAPYNELKTFRISAIEDQIRAEMAALEAATAAAAAADAAKSR</sequence>
<keyword evidence="1" id="KW-0677">Repeat</keyword>
<dbReference type="Gene3D" id="1.25.40.20">
    <property type="entry name" value="Ankyrin repeat-containing domain"/>
    <property type="match status" value="1"/>
</dbReference>
<feature type="repeat" description="ANK" evidence="3">
    <location>
        <begin position="111"/>
        <end position="143"/>
    </location>
</feature>
<evidence type="ECO:0000256" key="3">
    <source>
        <dbReference type="PROSITE-ProRule" id="PRU00023"/>
    </source>
</evidence>
<dbReference type="InterPro" id="IPR002110">
    <property type="entry name" value="Ankyrin_rpt"/>
</dbReference>
<keyword evidence="2 3" id="KW-0040">ANK repeat</keyword>